<name>A0A545VKS8_9HYPO</name>
<accession>A0A545VKS8</accession>
<dbReference type="EMBL" id="SPUK01000011">
    <property type="protein sequence ID" value="TQV93647.1"/>
    <property type="molecule type" value="Genomic_DNA"/>
</dbReference>
<evidence type="ECO:0008006" key="3">
    <source>
        <dbReference type="Google" id="ProtNLM"/>
    </source>
</evidence>
<gene>
    <name evidence="1" type="ORF">IF1G_07379</name>
</gene>
<evidence type="ECO:0000313" key="1">
    <source>
        <dbReference type="EMBL" id="TQV93647.1"/>
    </source>
</evidence>
<comment type="caution">
    <text evidence="1">The sequence shown here is derived from an EMBL/GenBank/DDBJ whole genome shotgun (WGS) entry which is preliminary data.</text>
</comment>
<reference evidence="1 2" key="1">
    <citation type="journal article" date="2019" name="Appl. Microbiol. Biotechnol.">
        <title>Genome sequence of Isaria javanica and comparative genome analysis insights into family S53 peptidase evolution in fungal entomopathogens.</title>
        <authorList>
            <person name="Lin R."/>
            <person name="Zhang X."/>
            <person name="Xin B."/>
            <person name="Zou M."/>
            <person name="Gao Y."/>
            <person name="Qin F."/>
            <person name="Hu Q."/>
            <person name="Xie B."/>
            <person name="Cheng X."/>
        </authorList>
    </citation>
    <scope>NUCLEOTIDE SEQUENCE [LARGE SCALE GENOMIC DNA]</scope>
    <source>
        <strain evidence="1 2">IJ1G</strain>
    </source>
</reference>
<sequence>METIVSIPISLGSDRSLHIQQKQKSSGLLGALQSLAIGARSGAIHVQHVPAGTPAVVDVCGDPAASHDVRNDWDGNTQTIVVNTISAEPVKIYLRWPKGSKEVGLQQLKLQSSDYPIKWDIETPNIPAKAKHLSPTDVDFRPARELIVATSSAAISGLVPMLDLLDVSTSSGTANITLLPLYNESAQETKLSIKSNSGSLSINSKLDAVSSRVHLPNRGCAVSIQSSWGSIRSVLGMTRLTSIKSESGSQHLTALLRDRSLDRRSDFTSTTNSGSQNITIVAAPDEDETAGAENGGGDDAGYVCKHRSDSGSVRIAYPNAWEGTVEAHSNSGSIAITGEGVYTDKVRNRVTGVKGTPVHHTDVGTSWGSTSVKFGGA</sequence>
<organism evidence="1 2">
    <name type="scientific">Cordyceps javanica</name>
    <dbReference type="NCBI Taxonomy" id="43265"/>
    <lineage>
        <taxon>Eukaryota</taxon>
        <taxon>Fungi</taxon>
        <taxon>Dikarya</taxon>
        <taxon>Ascomycota</taxon>
        <taxon>Pezizomycotina</taxon>
        <taxon>Sordariomycetes</taxon>
        <taxon>Hypocreomycetidae</taxon>
        <taxon>Hypocreales</taxon>
        <taxon>Cordycipitaceae</taxon>
        <taxon>Cordyceps</taxon>
    </lineage>
</organism>
<proteinExistence type="predicted"/>
<dbReference type="STRING" id="43265.A0A545VKS8"/>
<dbReference type="Proteomes" id="UP000315783">
    <property type="component" value="Unassembled WGS sequence"/>
</dbReference>
<evidence type="ECO:0000313" key="2">
    <source>
        <dbReference type="Proteomes" id="UP000315783"/>
    </source>
</evidence>
<protein>
    <recommendedName>
        <fullName evidence="3">Adhesin domain-containing protein</fullName>
    </recommendedName>
</protein>
<dbReference type="AlphaFoldDB" id="A0A545VKS8"/>
<keyword evidence="2" id="KW-1185">Reference proteome</keyword>
<dbReference type="OrthoDB" id="3539644at2759"/>